<comment type="caution">
    <text evidence="10">The sequence shown here is derived from an EMBL/GenBank/DDBJ whole genome shotgun (WGS) entry which is preliminary data.</text>
</comment>
<dbReference type="Gene3D" id="3.10.620.10">
    <property type="entry name" value="Protein N-terminal glutamine amidohydrolase, alpha beta roll"/>
    <property type="match status" value="1"/>
</dbReference>
<dbReference type="PANTHER" id="PTHR13035:SF0">
    <property type="entry name" value="PROTEIN N-TERMINAL GLUTAMINE AMIDOHYDROLASE"/>
    <property type="match status" value="1"/>
</dbReference>
<dbReference type="AlphaFoldDB" id="A0ABD0UDR7"/>
<evidence type="ECO:0000259" key="9">
    <source>
        <dbReference type="Pfam" id="PF09764"/>
    </source>
</evidence>
<dbReference type="EC" id="3.5.1.122" evidence="3 8"/>
<evidence type="ECO:0000256" key="7">
    <source>
        <dbReference type="ARBA" id="ARBA00048768"/>
    </source>
</evidence>
<name>A0ABD0UDR7_DENTH</name>
<dbReference type="InterPro" id="IPR023128">
    <property type="entry name" value="Prot_N_Gln_amidohydro_ab_roll"/>
</dbReference>
<organism evidence="10 11">
    <name type="scientific">Dendrobium thyrsiflorum</name>
    <name type="common">Pinecone-like raceme dendrobium</name>
    <name type="synonym">Orchid</name>
    <dbReference type="NCBI Taxonomy" id="117978"/>
    <lineage>
        <taxon>Eukaryota</taxon>
        <taxon>Viridiplantae</taxon>
        <taxon>Streptophyta</taxon>
        <taxon>Embryophyta</taxon>
        <taxon>Tracheophyta</taxon>
        <taxon>Spermatophyta</taxon>
        <taxon>Magnoliopsida</taxon>
        <taxon>Liliopsida</taxon>
        <taxon>Asparagales</taxon>
        <taxon>Orchidaceae</taxon>
        <taxon>Epidendroideae</taxon>
        <taxon>Malaxideae</taxon>
        <taxon>Dendrobiinae</taxon>
        <taxon>Dendrobium</taxon>
    </lineage>
</organism>
<protein>
    <recommendedName>
        <fullName evidence="4 8">Protein N-terminal glutamine amidohydrolase</fullName>
        <ecNumber evidence="3 8">3.5.1.122</ecNumber>
    </recommendedName>
    <alternativeName>
        <fullName evidence="6 8">Protein NH2-terminal glutamine deamidase</fullName>
    </alternativeName>
</protein>
<dbReference type="Pfam" id="PF09764">
    <property type="entry name" value="Nt_Gln_amidase"/>
    <property type="match status" value="1"/>
</dbReference>
<evidence type="ECO:0000256" key="8">
    <source>
        <dbReference type="RuleBase" id="RU367082"/>
    </source>
</evidence>
<dbReference type="InterPro" id="IPR037132">
    <property type="entry name" value="N_Gln_amidohydro_ab_roll_sf"/>
</dbReference>
<keyword evidence="11" id="KW-1185">Reference proteome</keyword>
<comment type="function">
    <text evidence="8">Mediates the side-chain deamidation of N-terminal glutamine residues to glutamate, an important step in N-end rule pathway of protein degradation. Conversion of the resulting N-terminal glutamine to glutamate renders the protein susceptible to arginylation, polyubiquitination and degradation as specified by the N-end rule. Does not act on substrates with internal or C-terminal glutamine and does not act on non-glutamine residues in any position.</text>
</comment>
<evidence type="ECO:0000256" key="3">
    <source>
        <dbReference type="ARBA" id="ARBA00012718"/>
    </source>
</evidence>
<dbReference type="GO" id="GO:0070773">
    <property type="term" value="F:protein-N-terminal glutamine amidohydrolase activity"/>
    <property type="evidence" value="ECO:0007669"/>
    <property type="project" value="UniProtKB-UniRule"/>
</dbReference>
<comment type="similarity">
    <text evidence="1 8">Belongs to the NTAQ1 family.</text>
</comment>
<proteinExistence type="inferred from homology"/>
<keyword evidence="5 8" id="KW-0378">Hydrolase</keyword>
<evidence type="ECO:0000256" key="2">
    <source>
        <dbReference type="ARBA" id="ARBA00011245"/>
    </source>
</evidence>
<comment type="catalytic activity">
    <reaction evidence="7 8">
        <text>N-terminal L-glutaminyl-[protein] + H2O = N-terminal L-glutamyl-[protein] + NH4(+)</text>
        <dbReference type="Rhea" id="RHEA:50680"/>
        <dbReference type="Rhea" id="RHEA-COMP:12668"/>
        <dbReference type="Rhea" id="RHEA-COMP:12777"/>
        <dbReference type="ChEBI" id="CHEBI:15377"/>
        <dbReference type="ChEBI" id="CHEBI:28938"/>
        <dbReference type="ChEBI" id="CHEBI:64721"/>
        <dbReference type="ChEBI" id="CHEBI:64722"/>
        <dbReference type="EC" id="3.5.1.122"/>
    </reaction>
</comment>
<reference evidence="10 11" key="1">
    <citation type="journal article" date="2024" name="Plant Biotechnol. J.">
        <title>Dendrobium thyrsiflorum genome and its molecular insights into genes involved in important horticultural traits.</title>
        <authorList>
            <person name="Chen B."/>
            <person name="Wang J.Y."/>
            <person name="Zheng P.J."/>
            <person name="Li K.L."/>
            <person name="Liang Y.M."/>
            <person name="Chen X.F."/>
            <person name="Zhang C."/>
            <person name="Zhao X."/>
            <person name="He X."/>
            <person name="Zhang G.Q."/>
            <person name="Liu Z.J."/>
            <person name="Xu Q."/>
        </authorList>
    </citation>
    <scope>NUCLEOTIDE SEQUENCE [LARGE SCALE GENOMIC DNA]</scope>
    <source>
        <strain evidence="10">GZMU011</strain>
    </source>
</reference>
<comment type="subunit">
    <text evidence="2 8">Monomer.</text>
</comment>
<evidence type="ECO:0000256" key="5">
    <source>
        <dbReference type="ARBA" id="ARBA00022801"/>
    </source>
</evidence>
<evidence type="ECO:0000256" key="4">
    <source>
        <dbReference type="ARBA" id="ARBA00021247"/>
    </source>
</evidence>
<dbReference type="EMBL" id="JANQDX010000015">
    <property type="protein sequence ID" value="KAL0910924.1"/>
    <property type="molecule type" value="Genomic_DNA"/>
</dbReference>
<dbReference type="Proteomes" id="UP001552299">
    <property type="component" value="Unassembled WGS sequence"/>
</dbReference>
<dbReference type="PANTHER" id="PTHR13035">
    <property type="entry name" value="PROTEIN N-TERMINAL GLUTAMINE AMIDOHYDROLASE"/>
    <property type="match status" value="1"/>
</dbReference>
<dbReference type="GO" id="GO:0008418">
    <property type="term" value="F:protein-N-terminal asparagine amidohydrolase activity"/>
    <property type="evidence" value="ECO:0007669"/>
    <property type="project" value="UniProtKB-UniRule"/>
</dbReference>
<evidence type="ECO:0000256" key="6">
    <source>
        <dbReference type="ARBA" id="ARBA00029677"/>
    </source>
</evidence>
<evidence type="ECO:0000313" key="10">
    <source>
        <dbReference type="EMBL" id="KAL0910924.1"/>
    </source>
</evidence>
<feature type="domain" description="Protein N-terminal glutamine amidohydrolase alpha beta roll" evidence="9">
    <location>
        <begin position="4"/>
        <end position="155"/>
    </location>
</feature>
<gene>
    <name evidence="10" type="ORF">M5K25_019020</name>
</gene>
<dbReference type="InterPro" id="IPR039733">
    <property type="entry name" value="NTAQ1"/>
</dbReference>
<evidence type="ECO:0000313" key="11">
    <source>
        <dbReference type="Proteomes" id="UP001552299"/>
    </source>
</evidence>
<evidence type="ECO:0000256" key="1">
    <source>
        <dbReference type="ARBA" id="ARBA00008985"/>
    </source>
</evidence>
<sequence>MEPQIPLWNQKASKSSDKLVIWDYHVICIQIVNQKNTEEGRFSHLIWDLDSSLPFPLPLDQYISETFRLHLPLKSTYKRVLRVIHAPIFLQHFSSNRTHMRDPHGNWIAPPPNYEPIIAQDGSENNLDEYVRIRAADAMTDINALVDGLYSNKYGVLEGEEEMQVVAIDAYVQFKWSYKSFCTPMIPPSVHMIHDASKHMRDQQVEISVEVKL</sequence>
<accession>A0ABD0UDR7</accession>